<feature type="region of interest" description="Disordered" evidence="1">
    <location>
        <begin position="1"/>
        <end position="60"/>
    </location>
</feature>
<reference evidence="3 4" key="1">
    <citation type="submission" date="2020-03" db="EMBL/GenBank/DDBJ databases">
        <title>Roseomonas selenitidurans sp. nov. isolated from urban soil.</title>
        <authorList>
            <person name="Liu H."/>
        </authorList>
    </citation>
    <scope>NUCLEOTIDE SEQUENCE [LARGE SCALE GENOMIC DNA]</scope>
    <source>
        <strain evidence="3 4">BU-1</strain>
    </source>
</reference>
<feature type="compositionally biased region" description="Gly residues" evidence="1">
    <location>
        <begin position="156"/>
        <end position="171"/>
    </location>
</feature>
<dbReference type="EMBL" id="JAAVNE010000052">
    <property type="protein sequence ID" value="NKC33731.1"/>
    <property type="molecule type" value="Genomic_DNA"/>
</dbReference>
<dbReference type="Gene3D" id="3.30.750.140">
    <property type="match status" value="1"/>
</dbReference>
<proteinExistence type="predicted"/>
<evidence type="ECO:0000313" key="4">
    <source>
        <dbReference type="Proteomes" id="UP000787635"/>
    </source>
</evidence>
<feature type="compositionally biased region" description="Low complexity" evidence="1">
    <location>
        <begin position="172"/>
        <end position="196"/>
    </location>
</feature>
<feature type="region of interest" description="Disordered" evidence="1">
    <location>
        <begin position="150"/>
        <end position="196"/>
    </location>
</feature>
<evidence type="ECO:0000259" key="2">
    <source>
        <dbReference type="Pfam" id="PF02120"/>
    </source>
</evidence>
<dbReference type="Proteomes" id="UP000787635">
    <property type="component" value="Unassembled WGS sequence"/>
</dbReference>
<gene>
    <name evidence="3" type="ORF">HEQ75_22905</name>
</gene>
<accession>A0ABX1E9M5</accession>
<feature type="compositionally biased region" description="Low complexity" evidence="1">
    <location>
        <begin position="48"/>
        <end position="60"/>
    </location>
</feature>
<feature type="domain" description="Flagellar hook-length control protein-like C-terminal" evidence="2">
    <location>
        <begin position="88"/>
        <end position="152"/>
    </location>
</feature>
<keyword evidence="4" id="KW-1185">Reference proteome</keyword>
<sequence>MPVPDGTTGLPGPVAAAQDPSRQPDAGARPDLRPEAPPESLVPPAPQPVQEAAPRTPPAFRAANPAAIAWPARQLAPFAVALALGADSSLTLTLDPVELGRVEVAIERQGAESAIRVTAERPETLALLQRDARELERALADAGLGQRGPSLSFGLSAGGPGQGSQDQGGGSFAQQQQGQAGGQARQPGRDLAAPLASLARRSLPHAGVLDLAV</sequence>
<dbReference type="InterPro" id="IPR038610">
    <property type="entry name" value="FliK-like_C_sf"/>
</dbReference>
<comment type="caution">
    <text evidence="3">The sequence shown here is derived from an EMBL/GenBank/DDBJ whole genome shotgun (WGS) entry which is preliminary data.</text>
</comment>
<evidence type="ECO:0000313" key="3">
    <source>
        <dbReference type="EMBL" id="NKC33731.1"/>
    </source>
</evidence>
<organism evidence="3 4">
    <name type="scientific">Falsiroseomonas selenitidurans</name>
    <dbReference type="NCBI Taxonomy" id="2716335"/>
    <lineage>
        <taxon>Bacteria</taxon>
        <taxon>Pseudomonadati</taxon>
        <taxon>Pseudomonadota</taxon>
        <taxon>Alphaproteobacteria</taxon>
        <taxon>Acetobacterales</taxon>
        <taxon>Roseomonadaceae</taxon>
        <taxon>Falsiroseomonas</taxon>
    </lineage>
</organism>
<protein>
    <recommendedName>
        <fullName evidence="2">Flagellar hook-length control protein-like C-terminal domain-containing protein</fullName>
    </recommendedName>
</protein>
<dbReference type="Pfam" id="PF02120">
    <property type="entry name" value="Flg_hook"/>
    <property type="match status" value="1"/>
</dbReference>
<evidence type="ECO:0000256" key="1">
    <source>
        <dbReference type="SAM" id="MobiDB-lite"/>
    </source>
</evidence>
<feature type="compositionally biased region" description="Pro residues" evidence="1">
    <location>
        <begin position="37"/>
        <end position="47"/>
    </location>
</feature>
<dbReference type="InterPro" id="IPR021136">
    <property type="entry name" value="Flagellar_hook_control-like_C"/>
</dbReference>
<dbReference type="CDD" id="cd17470">
    <property type="entry name" value="T3SS_Flik_C"/>
    <property type="match status" value="1"/>
</dbReference>
<name>A0ABX1E9M5_9PROT</name>